<name>A0ABW1T9L3_9LACO</name>
<dbReference type="EMBL" id="JBHSSA010000056">
    <property type="protein sequence ID" value="MFC6254561.1"/>
    <property type="molecule type" value="Genomic_DNA"/>
</dbReference>
<dbReference type="Gene3D" id="3.40.570.10">
    <property type="entry name" value="Extracellular Endonuclease, subunit A"/>
    <property type="match status" value="1"/>
</dbReference>
<keyword evidence="2" id="KW-1133">Transmembrane helix</keyword>
<proteinExistence type="predicted"/>
<comment type="caution">
    <text evidence="3">The sequence shown here is derived from an EMBL/GenBank/DDBJ whole genome shotgun (WGS) entry which is preliminary data.</text>
</comment>
<reference evidence="4" key="1">
    <citation type="journal article" date="2019" name="Int. J. Syst. Evol. Microbiol.">
        <title>The Global Catalogue of Microorganisms (GCM) 10K type strain sequencing project: providing services to taxonomists for standard genome sequencing and annotation.</title>
        <authorList>
            <consortium name="The Broad Institute Genomics Platform"/>
            <consortium name="The Broad Institute Genome Sequencing Center for Infectious Disease"/>
            <person name="Wu L."/>
            <person name="Ma J."/>
        </authorList>
    </citation>
    <scope>NUCLEOTIDE SEQUENCE [LARGE SCALE GENOMIC DNA]</scope>
    <source>
        <strain evidence="4">CCM 8950</strain>
    </source>
</reference>
<dbReference type="GO" id="GO:0004519">
    <property type="term" value="F:endonuclease activity"/>
    <property type="evidence" value="ECO:0007669"/>
    <property type="project" value="UniProtKB-KW"/>
</dbReference>
<dbReference type="InterPro" id="IPR044929">
    <property type="entry name" value="DNA/RNA_non-sp_Endonuclease_sf"/>
</dbReference>
<evidence type="ECO:0000256" key="2">
    <source>
        <dbReference type="SAM" id="Phobius"/>
    </source>
</evidence>
<keyword evidence="2" id="KW-0472">Membrane</keyword>
<evidence type="ECO:0000313" key="3">
    <source>
        <dbReference type="EMBL" id="MFC6254561.1"/>
    </source>
</evidence>
<feature type="transmembrane region" description="Helical" evidence="2">
    <location>
        <begin position="33"/>
        <end position="51"/>
    </location>
</feature>
<dbReference type="Proteomes" id="UP001596190">
    <property type="component" value="Unassembled WGS sequence"/>
</dbReference>
<protein>
    <submittedName>
        <fullName evidence="3">DNA/RNA non-specific endonuclease</fullName>
    </submittedName>
</protein>
<keyword evidence="3" id="KW-0255">Endonuclease</keyword>
<sequence>MSSLGMILLLISIILFGYWGSRRFKHLPTKRTGWSAIILLVLAFVIGGTSGNHSATKSASDQSSSKAELKDSSSSASSHRSHTKTTRRAKPSSTKKSSQSNHQDHTSVLNKLVSYTDKESAGPTGNYYWHVGKAHLTGFKSLGTSSPRFTADAEQRPAAARAKLTYQEYASSRGGRQGDPLEPYAWPSNNPIVAISYAATGRTYHGYLWNRSHSIGDSLLGAKSYTSVNNFTTGTRPQNVGADQDGGMRYGEETVENYWSDHPDTHQTVDYQTTPIYKGNESIPRGSLVDIKSSDGTINTEIAVINDAEGIKINYNTGANNAKPYHRSQATPYQHHSTTSSNQGYQDSTTHSQATTSGKWHVAPAGHVYVSKSNKYYTRVTNPQNYTKETKAQAKAAGATEALRGNEYAQP</sequence>
<keyword evidence="2" id="KW-0812">Transmembrane</keyword>
<dbReference type="RefSeq" id="WP_137630720.1">
    <property type="nucleotide sequence ID" value="NZ_BJDO01000013.1"/>
</dbReference>
<organism evidence="3 4">
    <name type="scientific">Secundilactobacillus hailunensis</name>
    <dbReference type="NCBI Taxonomy" id="2559923"/>
    <lineage>
        <taxon>Bacteria</taxon>
        <taxon>Bacillati</taxon>
        <taxon>Bacillota</taxon>
        <taxon>Bacilli</taxon>
        <taxon>Lactobacillales</taxon>
        <taxon>Lactobacillaceae</taxon>
        <taxon>Secundilactobacillus</taxon>
    </lineage>
</organism>
<gene>
    <name evidence="3" type="ORF">ACFP1H_08175</name>
</gene>
<feature type="region of interest" description="Disordered" evidence="1">
    <location>
        <begin position="323"/>
        <end position="359"/>
    </location>
</feature>
<accession>A0ABW1T9L3</accession>
<feature type="transmembrane region" description="Helical" evidence="2">
    <location>
        <begin position="6"/>
        <end position="21"/>
    </location>
</feature>
<evidence type="ECO:0000256" key="1">
    <source>
        <dbReference type="SAM" id="MobiDB-lite"/>
    </source>
</evidence>
<keyword evidence="3" id="KW-0378">Hydrolase</keyword>
<feature type="compositionally biased region" description="Low complexity" evidence="1">
    <location>
        <begin position="54"/>
        <end position="78"/>
    </location>
</feature>
<keyword evidence="4" id="KW-1185">Reference proteome</keyword>
<feature type="compositionally biased region" description="Basic residues" evidence="1">
    <location>
        <begin position="79"/>
        <end position="90"/>
    </location>
</feature>
<feature type="compositionally biased region" description="Polar residues" evidence="1">
    <location>
        <begin position="328"/>
        <end position="358"/>
    </location>
</feature>
<feature type="region of interest" description="Disordered" evidence="1">
    <location>
        <begin position="54"/>
        <end position="109"/>
    </location>
</feature>
<keyword evidence="3" id="KW-0540">Nuclease</keyword>
<feature type="compositionally biased region" description="Polar residues" evidence="1">
    <location>
        <begin position="91"/>
        <end position="109"/>
    </location>
</feature>
<evidence type="ECO:0000313" key="4">
    <source>
        <dbReference type="Proteomes" id="UP001596190"/>
    </source>
</evidence>